<dbReference type="Proteomes" id="UP000620124">
    <property type="component" value="Unassembled WGS sequence"/>
</dbReference>
<dbReference type="EMBL" id="JACAZI010000001">
    <property type="protein sequence ID" value="KAF7371783.1"/>
    <property type="molecule type" value="Genomic_DNA"/>
</dbReference>
<protein>
    <submittedName>
        <fullName evidence="1">Uncharacterized protein</fullName>
    </submittedName>
</protein>
<evidence type="ECO:0000313" key="2">
    <source>
        <dbReference type="Proteomes" id="UP000620124"/>
    </source>
</evidence>
<gene>
    <name evidence="1" type="ORF">MVEN_00034900</name>
</gene>
<comment type="caution">
    <text evidence="1">The sequence shown here is derived from an EMBL/GenBank/DDBJ whole genome shotgun (WGS) entry which is preliminary data.</text>
</comment>
<dbReference type="AlphaFoldDB" id="A0A8H6Z3S1"/>
<keyword evidence="2" id="KW-1185">Reference proteome</keyword>
<proteinExistence type="predicted"/>
<evidence type="ECO:0000313" key="1">
    <source>
        <dbReference type="EMBL" id="KAF7371783.1"/>
    </source>
</evidence>
<sequence>MLFYQLSSARITARSSRDDMCFWERREHLYDSLYLEVMRTTWYSLYGHFQTLPCSSFCPPILNVSCVFYPSDHPTFRPFRGTLVSAASAKFTQNTPRDGSKTTARPSVSRLADFSYLTPHPPQFSAHAPDYWALSGRVCRYILEMVEIIFMQNFMCRGELSKTRGNASWICPGRVATRRNTSKSAKETRHGASNAPVICDKSLFTLHGACPAPPISSLNSASCTVTGNVATPIFPAAPVSTVLFPFRFGVASLSFPTRHRFSARPGGGATHYTLRYADAGQ</sequence>
<organism evidence="1 2">
    <name type="scientific">Mycena venus</name>
    <dbReference type="NCBI Taxonomy" id="2733690"/>
    <lineage>
        <taxon>Eukaryota</taxon>
        <taxon>Fungi</taxon>
        <taxon>Dikarya</taxon>
        <taxon>Basidiomycota</taxon>
        <taxon>Agaricomycotina</taxon>
        <taxon>Agaricomycetes</taxon>
        <taxon>Agaricomycetidae</taxon>
        <taxon>Agaricales</taxon>
        <taxon>Marasmiineae</taxon>
        <taxon>Mycenaceae</taxon>
        <taxon>Mycena</taxon>
    </lineage>
</organism>
<reference evidence="1" key="1">
    <citation type="submission" date="2020-05" db="EMBL/GenBank/DDBJ databases">
        <title>Mycena genomes resolve the evolution of fungal bioluminescence.</title>
        <authorList>
            <person name="Tsai I.J."/>
        </authorList>
    </citation>
    <scope>NUCLEOTIDE SEQUENCE</scope>
    <source>
        <strain evidence="1">CCC161011</strain>
    </source>
</reference>
<name>A0A8H6Z3S1_9AGAR</name>
<accession>A0A8H6Z3S1</accession>